<reference evidence="1 2" key="1">
    <citation type="submission" date="2019-02" db="EMBL/GenBank/DDBJ databases">
        <title>Closed genome of Sporomusa termitida DSM 4440.</title>
        <authorList>
            <person name="Poehlein A."/>
            <person name="Daniel R."/>
        </authorList>
    </citation>
    <scope>NUCLEOTIDE SEQUENCE [LARGE SCALE GENOMIC DNA]</scope>
    <source>
        <strain evidence="1 2">DSM 4440</strain>
    </source>
</reference>
<dbReference type="OrthoDB" id="9801960at2"/>
<sequence length="87" mass="9633">MHKISNFSWFGFPISMEERFKLIKAAGFDHQIPGAGTIAWSTLMKKIKQTGYTGAIALKVDGKFPLGGQTPEKFLKKAFAAVQKLCQ</sequence>
<dbReference type="AlphaFoldDB" id="A0A517DPP7"/>
<dbReference type="KEGG" id="sted:SPTER_06070"/>
<evidence type="ECO:0000313" key="1">
    <source>
        <dbReference type="EMBL" id="QDR79334.1"/>
    </source>
</evidence>
<gene>
    <name evidence="1" type="ORF">SPTER_06070</name>
</gene>
<dbReference type="Proteomes" id="UP000320776">
    <property type="component" value="Chromosome"/>
</dbReference>
<name>A0A517DPP7_9FIRM</name>
<accession>A0A517DPP7</accession>
<dbReference type="SUPFAM" id="SSF51658">
    <property type="entry name" value="Xylose isomerase-like"/>
    <property type="match status" value="1"/>
</dbReference>
<organism evidence="1 2">
    <name type="scientific">Sporomusa termitida</name>
    <dbReference type="NCBI Taxonomy" id="2377"/>
    <lineage>
        <taxon>Bacteria</taxon>
        <taxon>Bacillati</taxon>
        <taxon>Bacillota</taxon>
        <taxon>Negativicutes</taxon>
        <taxon>Selenomonadales</taxon>
        <taxon>Sporomusaceae</taxon>
        <taxon>Sporomusa</taxon>
    </lineage>
</organism>
<protein>
    <submittedName>
        <fullName evidence="1">Uncharacterized protein</fullName>
    </submittedName>
</protein>
<dbReference type="RefSeq" id="WP_144348995.1">
    <property type="nucleotide sequence ID" value="NZ_CP036259.1"/>
</dbReference>
<dbReference type="InterPro" id="IPR036237">
    <property type="entry name" value="Xyl_isomerase-like_sf"/>
</dbReference>
<proteinExistence type="predicted"/>
<dbReference type="Gene3D" id="3.20.20.150">
    <property type="entry name" value="Divalent-metal-dependent TIM barrel enzymes"/>
    <property type="match status" value="1"/>
</dbReference>
<evidence type="ECO:0000313" key="2">
    <source>
        <dbReference type="Proteomes" id="UP000320776"/>
    </source>
</evidence>
<dbReference type="EMBL" id="CP036259">
    <property type="protein sequence ID" value="QDR79334.1"/>
    <property type="molecule type" value="Genomic_DNA"/>
</dbReference>
<keyword evidence="2" id="KW-1185">Reference proteome</keyword>